<gene>
    <name evidence="2" type="ORF">CLUMA_CG016928</name>
</gene>
<keyword evidence="1" id="KW-1133">Transmembrane helix</keyword>
<protein>
    <submittedName>
        <fullName evidence="2">CLUMA_CG016928, isoform A</fullName>
    </submittedName>
</protein>
<evidence type="ECO:0000313" key="3">
    <source>
        <dbReference type="Proteomes" id="UP000183832"/>
    </source>
</evidence>
<dbReference type="Proteomes" id="UP000183832">
    <property type="component" value="Unassembled WGS sequence"/>
</dbReference>
<feature type="transmembrane region" description="Helical" evidence="1">
    <location>
        <begin position="6"/>
        <end position="26"/>
    </location>
</feature>
<keyword evidence="1" id="KW-0472">Membrane</keyword>
<organism evidence="2 3">
    <name type="scientific">Clunio marinus</name>
    <dbReference type="NCBI Taxonomy" id="568069"/>
    <lineage>
        <taxon>Eukaryota</taxon>
        <taxon>Metazoa</taxon>
        <taxon>Ecdysozoa</taxon>
        <taxon>Arthropoda</taxon>
        <taxon>Hexapoda</taxon>
        <taxon>Insecta</taxon>
        <taxon>Pterygota</taxon>
        <taxon>Neoptera</taxon>
        <taxon>Endopterygota</taxon>
        <taxon>Diptera</taxon>
        <taxon>Nematocera</taxon>
        <taxon>Chironomoidea</taxon>
        <taxon>Chironomidae</taxon>
        <taxon>Clunio</taxon>
    </lineage>
</organism>
<dbReference type="EMBL" id="CVRI01000059">
    <property type="protein sequence ID" value="CRL03429.1"/>
    <property type="molecule type" value="Genomic_DNA"/>
</dbReference>
<accession>A0A1J1IT66</accession>
<evidence type="ECO:0000313" key="2">
    <source>
        <dbReference type="EMBL" id="CRL03429.1"/>
    </source>
</evidence>
<sequence length="63" mass="6908">MLDAAKSIFVFLSFIPLLRFMFLGTLKHLTAFKTVAFPVNLVSVIIDNMLVGKCGGKVCNMGE</sequence>
<name>A0A1J1IT66_9DIPT</name>
<evidence type="ECO:0000256" key="1">
    <source>
        <dbReference type="SAM" id="Phobius"/>
    </source>
</evidence>
<proteinExistence type="predicted"/>
<reference evidence="2 3" key="1">
    <citation type="submission" date="2015-04" db="EMBL/GenBank/DDBJ databases">
        <authorList>
            <person name="Syromyatnikov M.Y."/>
            <person name="Popov V.N."/>
        </authorList>
    </citation>
    <scope>NUCLEOTIDE SEQUENCE [LARGE SCALE GENOMIC DNA]</scope>
</reference>
<keyword evidence="1" id="KW-0812">Transmembrane</keyword>
<keyword evidence="3" id="KW-1185">Reference proteome</keyword>
<dbReference type="AlphaFoldDB" id="A0A1J1IT66"/>